<dbReference type="InterPro" id="IPR010982">
    <property type="entry name" value="Lambda_DNA-bd_dom_sf"/>
</dbReference>
<dbReference type="Gene3D" id="1.10.260.40">
    <property type="entry name" value="lambda repressor-like DNA-binding domains"/>
    <property type="match status" value="1"/>
</dbReference>
<dbReference type="AlphaFoldDB" id="A0AA90SDX9"/>
<organism evidence="3 4">
    <name type="scientific">Candidatus Endonucleibacter bathymodioli</name>
    <dbReference type="NCBI Taxonomy" id="539814"/>
    <lineage>
        <taxon>Bacteria</taxon>
        <taxon>Pseudomonadati</taxon>
        <taxon>Pseudomonadota</taxon>
        <taxon>Gammaproteobacteria</taxon>
        <taxon>Oceanospirillales</taxon>
        <taxon>Endozoicomonadaceae</taxon>
        <taxon>Candidatus Endonucleibacter</taxon>
    </lineage>
</organism>
<comment type="caution">
    <text evidence="3">The sequence shown here is derived from an EMBL/GenBank/DDBJ whole genome shotgun (WGS) entry which is preliminary data.</text>
</comment>
<dbReference type="EMBL" id="JASXSV010000021">
    <property type="protein sequence ID" value="MDP0589827.1"/>
    <property type="molecule type" value="Genomic_DNA"/>
</dbReference>
<sequence>MNTERGNDKDCEVRMEQTPWEILTAARIKKGLSVKDIAIYLKTTDAYILALEKGQFEKLPALAYVRGYIRSYAKMMGLDGDQLAISLNACLEAEENPQLLLKQTKRLTLDLGHSSFLIRYSITLGLITIIVSGCYFWWHKNNNVSISDDSQISVDLEASEASEALEVLALDSASHGDQNGEAVSDKNSWESQEVLDVVKVTVDSVDAEMEVLIPAPLQKEVTRLYILFDEDCWVELYDMNDRVLISGLKKAGSELDMEVPSSVRLRLGNAPGVGELKFAGKNVGVSVKGSNSRVADFMLKTSAQG</sequence>
<dbReference type="PANTHER" id="PTHR34475">
    <property type="match status" value="1"/>
</dbReference>
<feature type="transmembrane region" description="Helical" evidence="1">
    <location>
        <begin position="116"/>
        <end position="138"/>
    </location>
</feature>
<dbReference type="InterPro" id="IPR025194">
    <property type="entry name" value="RodZ-like_C"/>
</dbReference>
<evidence type="ECO:0000259" key="2">
    <source>
        <dbReference type="Pfam" id="PF13464"/>
    </source>
</evidence>
<dbReference type="PANTHER" id="PTHR34475:SF1">
    <property type="entry name" value="CYTOSKELETON PROTEIN RODZ"/>
    <property type="match status" value="1"/>
</dbReference>
<evidence type="ECO:0000313" key="3">
    <source>
        <dbReference type="EMBL" id="MDP0589827.1"/>
    </source>
</evidence>
<evidence type="ECO:0000313" key="4">
    <source>
        <dbReference type="Proteomes" id="UP001178148"/>
    </source>
</evidence>
<dbReference type="GO" id="GO:0003677">
    <property type="term" value="F:DNA binding"/>
    <property type="evidence" value="ECO:0007669"/>
    <property type="project" value="InterPro"/>
</dbReference>
<keyword evidence="1" id="KW-0812">Transmembrane</keyword>
<protein>
    <submittedName>
        <fullName evidence="3">DUF4115 domain-containing protein</fullName>
    </submittedName>
</protein>
<feature type="domain" description="Cytoskeleton protein RodZ-like C-terminal" evidence="2">
    <location>
        <begin position="227"/>
        <end position="297"/>
    </location>
</feature>
<gene>
    <name evidence="3" type="ORF">QS748_11800</name>
</gene>
<name>A0AA90SDX9_9GAMM</name>
<reference evidence="3 4" key="1">
    <citation type="journal article" date="2023" name="bioRxiv">
        <title>An intranuclear bacterial parasite of deep-sea mussels expresses apoptosis inhibitors acquired from its host.</title>
        <authorList>
            <person name="Gonzalez Porras M.A."/>
            <person name="Assie A."/>
            <person name="Tietjen M."/>
            <person name="Violette M."/>
            <person name="Kleiner M."/>
            <person name="Gruber-Vodicka H."/>
            <person name="Dubilier N."/>
            <person name="Leisch N."/>
        </authorList>
    </citation>
    <scope>NUCLEOTIDE SEQUENCE [LARGE SCALE GENOMIC DNA]</scope>
    <source>
        <strain evidence="3">IAP13</strain>
    </source>
</reference>
<keyword evidence="1" id="KW-0472">Membrane</keyword>
<proteinExistence type="predicted"/>
<accession>A0AA90SDX9</accession>
<keyword evidence="1" id="KW-1133">Transmembrane helix</keyword>
<keyword evidence="4" id="KW-1185">Reference proteome</keyword>
<dbReference type="Pfam" id="PF13464">
    <property type="entry name" value="RodZ_C"/>
    <property type="match status" value="1"/>
</dbReference>
<dbReference type="InterPro" id="IPR050400">
    <property type="entry name" value="Bact_Cytoskel_RodZ"/>
</dbReference>
<evidence type="ECO:0000256" key="1">
    <source>
        <dbReference type="SAM" id="Phobius"/>
    </source>
</evidence>
<dbReference type="Proteomes" id="UP001178148">
    <property type="component" value="Unassembled WGS sequence"/>
</dbReference>
<dbReference type="Pfam" id="PF13413">
    <property type="entry name" value="HTH_25"/>
    <property type="match status" value="1"/>
</dbReference>